<protein>
    <submittedName>
        <fullName evidence="3">SDR family NAD(P)-dependent oxidoreductase</fullName>
    </submittedName>
</protein>
<evidence type="ECO:0000256" key="1">
    <source>
        <dbReference type="ARBA" id="ARBA00006484"/>
    </source>
</evidence>
<keyword evidence="2" id="KW-0560">Oxidoreductase</keyword>
<dbReference type="Proteomes" id="UP001379945">
    <property type="component" value="Unassembled WGS sequence"/>
</dbReference>
<proteinExistence type="inferred from homology"/>
<dbReference type="InterPro" id="IPR036291">
    <property type="entry name" value="NAD(P)-bd_dom_sf"/>
</dbReference>
<dbReference type="RefSeq" id="WP_341400097.1">
    <property type="nucleotide sequence ID" value="NZ_JBBUTI010000011.1"/>
</dbReference>
<accession>A0ABU9C7B7</accession>
<dbReference type="InterPro" id="IPR002347">
    <property type="entry name" value="SDR_fam"/>
</dbReference>
<sequence>MSAAHVALVVGADGPVGRWVTQSLCHEGWQVYATTQHADDVLFLRALGATVLSLDLASADSVQKLSQLLLALHVPLDALVVCTEQSLFGAVGDVGMDDVHAHWHRLFAGAADLVQRLLPALWARDGRIVVLGAPAGTARRACMTWHLAARHALSSWLAGVEPMLRDSGVGVVEVHPPVFVGDEALLGLNTALQRAAGGDFRDLLQRQSTRWLAGARPGQPRASPADVADVLVQAAMARWPRRRYMVHGYPHGLAAKLWQAARWGARRLGLRRKPPALAAPVSTLFTETLPDP</sequence>
<dbReference type="PANTHER" id="PTHR44169">
    <property type="entry name" value="NADPH-DEPENDENT 1-ACYLDIHYDROXYACETONE PHOSPHATE REDUCTASE"/>
    <property type="match status" value="1"/>
</dbReference>
<keyword evidence="4" id="KW-1185">Reference proteome</keyword>
<evidence type="ECO:0000313" key="3">
    <source>
        <dbReference type="EMBL" id="MEK8047788.1"/>
    </source>
</evidence>
<evidence type="ECO:0000313" key="4">
    <source>
        <dbReference type="Proteomes" id="UP001379945"/>
    </source>
</evidence>
<name>A0ABU9C7B7_9BURK</name>
<reference evidence="3 4" key="1">
    <citation type="submission" date="2024-04" db="EMBL/GenBank/DDBJ databases">
        <title>Novel species of the genus Ideonella isolated from streams.</title>
        <authorList>
            <person name="Lu H."/>
        </authorList>
    </citation>
    <scope>NUCLEOTIDE SEQUENCE [LARGE SCALE GENOMIC DNA]</scope>
    <source>
        <strain evidence="3 4">LYT19W</strain>
    </source>
</reference>
<comment type="caution">
    <text evidence="3">The sequence shown here is derived from an EMBL/GenBank/DDBJ whole genome shotgun (WGS) entry which is preliminary data.</text>
</comment>
<dbReference type="PANTHER" id="PTHR44169:SF6">
    <property type="entry name" value="NADPH-DEPENDENT 1-ACYLDIHYDROXYACETONE PHOSPHATE REDUCTASE"/>
    <property type="match status" value="1"/>
</dbReference>
<organism evidence="3 4">
    <name type="scientific">Ideonella margarita</name>
    <dbReference type="NCBI Taxonomy" id="2984191"/>
    <lineage>
        <taxon>Bacteria</taxon>
        <taxon>Pseudomonadati</taxon>
        <taxon>Pseudomonadota</taxon>
        <taxon>Betaproteobacteria</taxon>
        <taxon>Burkholderiales</taxon>
        <taxon>Sphaerotilaceae</taxon>
        <taxon>Ideonella</taxon>
    </lineage>
</organism>
<dbReference type="SUPFAM" id="SSF51735">
    <property type="entry name" value="NAD(P)-binding Rossmann-fold domains"/>
    <property type="match status" value="1"/>
</dbReference>
<gene>
    <name evidence="3" type="ORF">AACH00_15610</name>
</gene>
<comment type="similarity">
    <text evidence="1">Belongs to the short-chain dehydrogenases/reductases (SDR) family.</text>
</comment>
<dbReference type="Pfam" id="PF00106">
    <property type="entry name" value="adh_short"/>
    <property type="match status" value="1"/>
</dbReference>
<dbReference type="EMBL" id="JBBUTI010000011">
    <property type="protein sequence ID" value="MEK8047788.1"/>
    <property type="molecule type" value="Genomic_DNA"/>
</dbReference>
<dbReference type="Gene3D" id="3.40.50.720">
    <property type="entry name" value="NAD(P)-binding Rossmann-like Domain"/>
    <property type="match status" value="1"/>
</dbReference>
<evidence type="ECO:0000256" key="2">
    <source>
        <dbReference type="ARBA" id="ARBA00023002"/>
    </source>
</evidence>